<keyword evidence="8" id="KW-1185">Reference proteome</keyword>
<keyword evidence="1 4" id="KW-0378">Hydrolase</keyword>
<dbReference type="InterPro" id="IPR016035">
    <property type="entry name" value="Acyl_Trfase/lysoPLipase"/>
</dbReference>
<dbReference type="GO" id="GO:0019369">
    <property type="term" value="P:arachidonate metabolic process"/>
    <property type="evidence" value="ECO:0007669"/>
    <property type="project" value="TreeGrafter"/>
</dbReference>
<feature type="active site" description="Proton acceptor" evidence="4">
    <location>
        <position position="336"/>
    </location>
</feature>
<organism evidence="7 8">
    <name type="scientific">Glonium stellatum</name>
    <dbReference type="NCBI Taxonomy" id="574774"/>
    <lineage>
        <taxon>Eukaryota</taxon>
        <taxon>Fungi</taxon>
        <taxon>Dikarya</taxon>
        <taxon>Ascomycota</taxon>
        <taxon>Pezizomycotina</taxon>
        <taxon>Dothideomycetes</taxon>
        <taxon>Pleosporomycetidae</taxon>
        <taxon>Gloniales</taxon>
        <taxon>Gloniaceae</taxon>
        <taxon>Glonium</taxon>
    </lineage>
</organism>
<sequence length="562" mass="63606">MATDAGQPLHALAAASIQECNSERSDRLVPSPARRRSTQQSTRSNLSDQSDFVPSSPHHKSTGFSARSKASSLVELQWDRQCVLSLDGGGIRGYSSLLILREIMLLVARKERRVAEAPAESSFHPLPYQPNFNNGRRPTQEVERCKCLPCHYFDYIGGTSTGGLISIILGRLRMGIDECIEEYEKFGGEIFGHPRWASIRGPIPFLRDKYSGERLQNVIEDVVARRLPPHQLLVGAGNFSSAPALCKTIVAAYEQKRIRNHHEYGAVGSESHHVQASNAGPYLFRSYNHWGSKQRDATERNPGAAHSIPIWQVARATTSAPTYFDPVEIQNRKYGDGGFGTNNPVSEVYWEAVQMNGNDASSISLLLSVGTGQSEVSRFADGAFRKFYAYLKAAKKLASDSEGCHENFLRFKPSDLEYCRLNVPNESGLGDMKLDEWKKEGDLKFKKTGIRLRNEADSTLAKIKHITRTYCNQPMVRAKLEDVAEILVNHRRARCRDSSLWELFSTGVQYWYMVRKCRKTMELRPCRDSLRRHLILRHNYHDETEDGRRDLEEMVNEGRCNY</sequence>
<dbReference type="SUPFAM" id="SSF52151">
    <property type="entry name" value="FabD/lysophospholipase-like"/>
    <property type="match status" value="1"/>
</dbReference>
<accession>A0A8E2JT05</accession>
<dbReference type="GO" id="GO:0016020">
    <property type="term" value="C:membrane"/>
    <property type="evidence" value="ECO:0007669"/>
    <property type="project" value="TreeGrafter"/>
</dbReference>
<name>A0A8E2JT05_9PEZI</name>
<feature type="short sequence motif" description="GXGXXG" evidence="4">
    <location>
        <begin position="88"/>
        <end position="93"/>
    </location>
</feature>
<feature type="short sequence motif" description="DGA/G" evidence="4">
    <location>
        <begin position="336"/>
        <end position="338"/>
    </location>
</feature>
<evidence type="ECO:0000256" key="5">
    <source>
        <dbReference type="SAM" id="MobiDB-lite"/>
    </source>
</evidence>
<keyword evidence="2 4" id="KW-0442">Lipid degradation</keyword>
<evidence type="ECO:0000259" key="6">
    <source>
        <dbReference type="PROSITE" id="PS51635"/>
    </source>
</evidence>
<evidence type="ECO:0000313" key="7">
    <source>
        <dbReference type="EMBL" id="OCL08373.1"/>
    </source>
</evidence>
<dbReference type="GO" id="GO:0047499">
    <property type="term" value="F:calcium-independent phospholipase A2 activity"/>
    <property type="evidence" value="ECO:0007669"/>
    <property type="project" value="TreeGrafter"/>
</dbReference>
<feature type="domain" description="PNPLA" evidence="6">
    <location>
        <begin position="84"/>
        <end position="349"/>
    </location>
</feature>
<evidence type="ECO:0000256" key="1">
    <source>
        <dbReference type="ARBA" id="ARBA00022801"/>
    </source>
</evidence>
<evidence type="ECO:0000256" key="4">
    <source>
        <dbReference type="PROSITE-ProRule" id="PRU01161"/>
    </source>
</evidence>
<evidence type="ECO:0000313" key="8">
    <source>
        <dbReference type="Proteomes" id="UP000250140"/>
    </source>
</evidence>
<dbReference type="GO" id="GO:0046486">
    <property type="term" value="P:glycerolipid metabolic process"/>
    <property type="evidence" value="ECO:0007669"/>
    <property type="project" value="UniProtKB-ARBA"/>
</dbReference>
<keyword evidence="3 4" id="KW-0443">Lipid metabolism</keyword>
<evidence type="ECO:0000256" key="3">
    <source>
        <dbReference type="ARBA" id="ARBA00023098"/>
    </source>
</evidence>
<feature type="region of interest" description="Disordered" evidence="5">
    <location>
        <begin position="20"/>
        <end position="64"/>
    </location>
</feature>
<dbReference type="Pfam" id="PF01734">
    <property type="entry name" value="Patatin"/>
    <property type="match status" value="1"/>
</dbReference>
<dbReference type="EMBL" id="KV749663">
    <property type="protein sequence ID" value="OCL08373.1"/>
    <property type="molecule type" value="Genomic_DNA"/>
</dbReference>
<dbReference type="PROSITE" id="PS51635">
    <property type="entry name" value="PNPLA"/>
    <property type="match status" value="1"/>
</dbReference>
<protein>
    <submittedName>
        <fullName evidence="7">FabD/lysophospholipase-like protein</fullName>
    </submittedName>
</protein>
<dbReference type="Proteomes" id="UP000250140">
    <property type="component" value="Unassembled WGS sequence"/>
</dbReference>
<proteinExistence type="predicted"/>
<gene>
    <name evidence="7" type="ORF">AOQ84DRAFT_221930</name>
</gene>
<dbReference type="PANTHER" id="PTHR24185:SF1">
    <property type="entry name" value="CALCIUM-INDEPENDENT PHOSPHOLIPASE A2-GAMMA"/>
    <property type="match status" value="1"/>
</dbReference>
<feature type="short sequence motif" description="GXSXG" evidence="4">
    <location>
        <begin position="158"/>
        <end position="162"/>
    </location>
</feature>
<dbReference type="OrthoDB" id="626167at2759"/>
<dbReference type="InterPro" id="IPR002641">
    <property type="entry name" value="PNPLA_dom"/>
</dbReference>
<reference evidence="7 8" key="1">
    <citation type="journal article" date="2016" name="Nat. Commun.">
        <title>Ectomycorrhizal ecology is imprinted in the genome of the dominant symbiotic fungus Cenococcum geophilum.</title>
        <authorList>
            <consortium name="DOE Joint Genome Institute"/>
            <person name="Peter M."/>
            <person name="Kohler A."/>
            <person name="Ohm R.A."/>
            <person name="Kuo A."/>
            <person name="Krutzmann J."/>
            <person name="Morin E."/>
            <person name="Arend M."/>
            <person name="Barry K.W."/>
            <person name="Binder M."/>
            <person name="Choi C."/>
            <person name="Clum A."/>
            <person name="Copeland A."/>
            <person name="Grisel N."/>
            <person name="Haridas S."/>
            <person name="Kipfer T."/>
            <person name="LaButti K."/>
            <person name="Lindquist E."/>
            <person name="Lipzen A."/>
            <person name="Maire R."/>
            <person name="Meier B."/>
            <person name="Mihaltcheva S."/>
            <person name="Molinier V."/>
            <person name="Murat C."/>
            <person name="Poggeler S."/>
            <person name="Quandt C.A."/>
            <person name="Sperisen C."/>
            <person name="Tritt A."/>
            <person name="Tisserant E."/>
            <person name="Crous P.W."/>
            <person name="Henrissat B."/>
            <person name="Nehls U."/>
            <person name="Egli S."/>
            <person name="Spatafora J.W."/>
            <person name="Grigoriev I.V."/>
            <person name="Martin F.M."/>
        </authorList>
    </citation>
    <scope>NUCLEOTIDE SEQUENCE [LARGE SCALE GENOMIC DNA]</scope>
    <source>
        <strain evidence="7 8">CBS 207.34</strain>
    </source>
</reference>
<dbReference type="AlphaFoldDB" id="A0A8E2JT05"/>
<evidence type="ECO:0000256" key="2">
    <source>
        <dbReference type="ARBA" id="ARBA00022963"/>
    </source>
</evidence>
<dbReference type="PANTHER" id="PTHR24185">
    <property type="entry name" value="CALCIUM-INDEPENDENT PHOSPHOLIPASE A2-GAMMA"/>
    <property type="match status" value="1"/>
</dbReference>
<feature type="active site" description="Nucleophile" evidence="4">
    <location>
        <position position="160"/>
    </location>
</feature>
<dbReference type="Gene3D" id="3.40.1090.10">
    <property type="entry name" value="Cytosolic phospholipase A2 catalytic domain"/>
    <property type="match status" value="1"/>
</dbReference>
<dbReference type="GO" id="GO:0016042">
    <property type="term" value="P:lipid catabolic process"/>
    <property type="evidence" value="ECO:0007669"/>
    <property type="project" value="UniProtKB-UniRule"/>
</dbReference>